<comment type="caution">
    <text evidence="1">The sequence shown here is derived from an EMBL/GenBank/DDBJ whole genome shotgun (WGS) entry which is preliminary data.</text>
</comment>
<organism evidence="1 2">
    <name type="scientific">Trifolium medium</name>
    <dbReference type="NCBI Taxonomy" id="97028"/>
    <lineage>
        <taxon>Eukaryota</taxon>
        <taxon>Viridiplantae</taxon>
        <taxon>Streptophyta</taxon>
        <taxon>Embryophyta</taxon>
        <taxon>Tracheophyta</taxon>
        <taxon>Spermatophyta</taxon>
        <taxon>Magnoliopsida</taxon>
        <taxon>eudicotyledons</taxon>
        <taxon>Gunneridae</taxon>
        <taxon>Pentapetalae</taxon>
        <taxon>rosids</taxon>
        <taxon>fabids</taxon>
        <taxon>Fabales</taxon>
        <taxon>Fabaceae</taxon>
        <taxon>Papilionoideae</taxon>
        <taxon>50 kb inversion clade</taxon>
        <taxon>NPAAA clade</taxon>
        <taxon>Hologalegina</taxon>
        <taxon>IRL clade</taxon>
        <taxon>Trifolieae</taxon>
        <taxon>Trifolium</taxon>
    </lineage>
</organism>
<accession>A0A392U052</accession>
<evidence type="ECO:0000313" key="1">
    <source>
        <dbReference type="EMBL" id="MCI65830.1"/>
    </source>
</evidence>
<dbReference type="AlphaFoldDB" id="A0A392U052"/>
<reference evidence="1 2" key="1">
    <citation type="journal article" date="2018" name="Front. Plant Sci.">
        <title>Red Clover (Trifolium pratense) and Zigzag Clover (T. medium) - A Picture of Genomic Similarities and Differences.</title>
        <authorList>
            <person name="Dluhosova J."/>
            <person name="Istvanek J."/>
            <person name="Nedelnik J."/>
            <person name="Repkova J."/>
        </authorList>
    </citation>
    <scope>NUCLEOTIDE SEQUENCE [LARGE SCALE GENOMIC DNA]</scope>
    <source>
        <strain evidence="2">cv. 10/8</strain>
        <tissue evidence="1">Leaf</tissue>
    </source>
</reference>
<sequence>MYASLNATLKIQADCKNFHRFVVAESQIWRNLCVHNDNIFGSREGCGEHGQQLTPNANKIYRLF</sequence>
<name>A0A392U052_9FABA</name>
<dbReference type="Proteomes" id="UP000265520">
    <property type="component" value="Unassembled WGS sequence"/>
</dbReference>
<feature type="non-terminal residue" evidence="1">
    <location>
        <position position="64"/>
    </location>
</feature>
<proteinExistence type="predicted"/>
<evidence type="ECO:0000313" key="2">
    <source>
        <dbReference type="Proteomes" id="UP000265520"/>
    </source>
</evidence>
<keyword evidence="2" id="KW-1185">Reference proteome</keyword>
<dbReference type="EMBL" id="LXQA010683475">
    <property type="protein sequence ID" value="MCI65830.1"/>
    <property type="molecule type" value="Genomic_DNA"/>
</dbReference>
<protein>
    <submittedName>
        <fullName evidence="1">Uncharacterized protein</fullName>
    </submittedName>
</protein>